<keyword evidence="3" id="KW-1185">Reference proteome</keyword>
<dbReference type="RefSeq" id="XP_067916949.1">
    <property type="nucleotide sequence ID" value="XM_068071075.1"/>
</dbReference>
<dbReference type="Proteomes" id="UP000221165">
    <property type="component" value="Unassembled WGS sequence"/>
</dbReference>
<evidence type="ECO:0000256" key="1">
    <source>
        <dbReference type="SAM" id="Phobius"/>
    </source>
</evidence>
<keyword evidence="1" id="KW-0812">Transmembrane</keyword>
<dbReference type="AlphaFoldDB" id="A0A2C6KFF7"/>
<dbReference type="GeneID" id="94434286"/>
<dbReference type="VEuPathDB" id="ToxoDB:CSUI_010974"/>
<sequence>MRLRGFTSPGRCSLRLLMKPRIDIHIQESWNSSLKKGPAIYLTGSAALQISPPLSFSSLTSYIYIYIQRERERREKERKRRAREIYR</sequence>
<evidence type="ECO:0000313" key="2">
    <source>
        <dbReference type="EMBL" id="PHJ15215.1"/>
    </source>
</evidence>
<dbReference type="EMBL" id="MIGC01009080">
    <property type="protein sequence ID" value="PHJ15215.1"/>
    <property type="molecule type" value="Genomic_DNA"/>
</dbReference>
<feature type="transmembrane region" description="Helical" evidence="1">
    <location>
        <begin position="39"/>
        <end position="67"/>
    </location>
</feature>
<name>A0A2C6KFF7_9APIC</name>
<reference evidence="2 3" key="1">
    <citation type="journal article" date="2017" name="Int. J. Parasitol.">
        <title>The genome of the protozoan parasite Cystoisospora suis and a reverse vaccinology approach to identify vaccine candidates.</title>
        <authorList>
            <person name="Palmieri N."/>
            <person name="Shrestha A."/>
            <person name="Ruttkowski B."/>
            <person name="Beck T."/>
            <person name="Vogl C."/>
            <person name="Tomley F."/>
            <person name="Blake D.P."/>
            <person name="Joachim A."/>
        </authorList>
    </citation>
    <scope>NUCLEOTIDE SEQUENCE [LARGE SCALE GENOMIC DNA]</scope>
    <source>
        <strain evidence="2 3">Wien I</strain>
    </source>
</reference>
<organism evidence="2 3">
    <name type="scientific">Cystoisospora suis</name>
    <dbReference type="NCBI Taxonomy" id="483139"/>
    <lineage>
        <taxon>Eukaryota</taxon>
        <taxon>Sar</taxon>
        <taxon>Alveolata</taxon>
        <taxon>Apicomplexa</taxon>
        <taxon>Conoidasida</taxon>
        <taxon>Coccidia</taxon>
        <taxon>Eucoccidiorida</taxon>
        <taxon>Eimeriorina</taxon>
        <taxon>Sarcocystidae</taxon>
        <taxon>Cystoisospora</taxon>
    </lineage>
</organism>
<proteinExistence type="predicted"/>
<comment type="caution">
    <text evidence="2">The sequence shown here is derived from an EMBL/GenBank/DDBJ whole genome shotgun (WGS) entry which is preliminary data.</text>
</comment>
<accession>A0A2C6KFF7</accession>
<gene>
    <name evidence="2" type="ORF">CSUI_010974</name>
</gene>
<keyword evidence="1" id="KW-0472">Membrane</keyword>
<keyword evidence="1" id="KW-1133">Transmembrane helix</keyword>
<protein>
    <submittedName>
        <fullName evidence="2">Uncharacterized protein</fullName>
    </submittedName>
</protein>
<evidence type="ECO:0000313" key="3">
    <source>
        <dbReference type="Proteomes" id="UP000221165"/>
    </source>
</evidence>